<dbReference type="PANTHER" id="PTHR23513:SF11">
    <property type="entry name" value="STAPHYLOFERRIN A TRANSPORTER"/>
    <property type="match status" value="1"/>
</dbReference>
<keyword evidence="2" id="KW-1003">Cell membrane</keyword>
<evidence type="ECO:0000256" key="4">
    <source>
        <dbReference type="ARBA" id="ARBA00022989"/>
    </source>
</evidence>
<dbReference type="Proteomes" id="UP001596074">
    <property type="component" value="Unassembled WGS sequence"/>
</dbReference>
<evidence type="ECO:0000256" key="1">
    <source>
        <dbReference type="ARBA" id="ARBA00004651"/>
    </source>
</evidence>
<evidence type="ECO:0000256" key="2">
    <source>
        <dbReference type="ARBA" id="ARBA00022475"/>
    </source>
</evidence>
<reference evidence="9" key="1">
    <citation type="journal article" date="2019" name="Int. J. Syst. Evol. Microbiol.">
        <title>The Global Catalogue of Microorganisms (GCM) 10K type strain sequencing project: providing services to taxonomists for standard genome sequencing and annotation.</title>
        <authorList>
            <consortium name="The Broad Institute Genomics Platform"/>
            <consortium name="The Broad Institute Genome Sequencing Center for Infectious Disease"/>
            <person name="Wu L."/>
            <person name="Ma J."/>
        </authorList>
    </citation>
    <scope>NUCLEOTIDE SEQUENCE [LARGE SCALE GENOMIC DNA]</scope>
    <source>
        <strain evidence="9">KCTC 42087</strain>
    </source>
</reference>
<comment type="caution">
    <text evidence="8">The sequence shown here is derived from an EMBL/GenBank/DDBJ whole genome shotgun (WGS) entry which is preliminary data.</text>
</comment>
<name>A0ABW1A8G3_9ACTN</name>
<feature type="transmembrane region" description="Helical" evidence="7">
    <location>
        <begin position="109"/>
        <end position="128"/>
    </location>
</feature>
<feature type="transmembrane region" description="Helical" evidence="7">
    <location>
        <begin position="427"/>
        <end position="447"/>
    </location>
</feature>
<dbReference type="RefSeq" id="WP_378285597.1">
    <property type="nucleotide sequence ID" value="NZ_JBHSON010000046.1"/>
</dbReference>
<feature type="region of interest" description="Disordered" evidence="6">
    <location>
        <begin position="456"/>
        <end position="495"/>
    </location>
</feature>
<dbReference type="InterPro" id="IPR011701">
    <property type="entry name" value="MFS"/>
</dbReference>
<feature type="transmembrane region" description="Helical" evidence="7">
    <location>
        <begin position="337"/>
        <end position="355"/>
    </location>
</feature>
<proteinExistence type="predicted"/>
<feature type="transmembrane region" description="Helical" evidence="7">
    <location>
        <begin position="50"/>
        <end position="73"/>
    </location>
</feature>
<evidence type="ECO:0000256" key="5">
    <source>
        <dbReference type="ARBA" id="ARBA00023136"/>
    </source>
</evidence>
<feature type="transmembrane region" description="Helical" evidence="7">
    <location>
        <begin position="228"/>
        <end position="251"/>
    </location>
</feature>
<keyword evidence="4 7" id="KW-1133">Transmembrane helix</keyword>
<dbReference type="PANTHER" id="PTHR23513">
    <property type="entry name" value="INTEGRAL MEMBRANE EFFLUX PROTEIN-RELATED"/>
    <property type="match status" value="1"/>
</dbReference>
<feature type="region of interest" description="Disordered" evidence="6">
    <location>
        <begin position="299"/>
        <end position="321"/>
    </location>
</feature>
<comment type="subcellular location">
    <subcellularLocation>
        <location evidence="1">Cell membrane</location>
        <topology evidence="1">Multi-pass membrane protein</topology>
    </subcellularLocation>
</comment>
<feature type="transmembrane region" description="Helical" evidence="7">
    <location>
        <begin position="263"/>
        <end position="284"/>
    </location>
</feature>
<dbReference type="EMBL" id="JBHSON010000046">
    <property type="protein sequence ID" value="MFC5749873.1"/>
    <property type="molecule type" value="Genomic_DNA"/>
</dbReference>
<keyword evidence="9" id="KW-1185">Reference proteome</keyword>
<dbReference type="Pfam" id="PF07690">
    <property type="entry name" value="MFS_1"/>
    <property type="match status" value="2"/>
</dbReference>
<keyword evidence="5 7" id="KW-0472">Membrane</keyword>
<feature type="transmembrane region" description="Helical" evidence="7">
    <location>
        <begin position="85"/>
        <end position="103"/>
    </location>
</feature>
<evidence type="ECO:0000256" key="7">
    <source>
        <dbReference type="SAM" id="Phobius"/>
    </source>
</evidence>
<evidence type="ECO:0000313" key="9">
    <source>
        <dbReference type="Proteomes" id="UP001596074"/>
    </source>
</evidence>
<organism evidence="8 9">
    <name type="scientific">Actinomadura rugatobispora</name>
    <dbReference type="NCBI Taxonomy" id="1994"/>
    <lineage>
        <taxon>Bacteria</taxon>
        <taxon>Bacillati</taxon>
        <taxon>Actinomycetota</taxon>
        <taxon>Actinomycetes</taxon>
        <taxon>Streptosporangiales</taxon>
        <taxon>Thermomonosporaceae</taxon>
        <taxon>Actinomadura</taxon>
    </lineage>
</organism>
<keyword evidence="3 7" id="KW-0812">Transmembrane</keyword>
<evidence type="ECO:0000313" key="8">
    <source>
        <dbReference type="EMBL" id="MFC5749873.1"/>
    </source>
</evidence>
<dbReference type="CDD" id="cd06173">
    <property type="entry name" value="MFS_MefA_like"/>
    <property type="match status" value="1"/>
</dbReference>
<dbReference type="Gene3D" id="1.20.1250.20">
    <property type="entry name" value="MFS general substrate transporter like domains"/>
    <property type="match status" value="1"/>
</dbReference>
<evidence type="ECO:0000256" key="6">
    <source>
        <dbReference type="SAM" id="MobiDB-lite"/>
    </source>
</evidence>
<accession>A0ABW1A8G3</accession>
<dbReference type="SUPFAM" id="SSF103473">
    <property type="entry name" value="MFS general substrate transporter"/>
    <property type="match status" value="1"/>
</dbReference>
<evidence type="ECO:0000256" key="3">
    <source>
        <dbReference type="ARBA" id="ARBA00022692"/>
    </source>
</evidence>
<sequence>MLDGVGPPDRPDRWRREFGWLWLGSAASTLGGTSVAMTAPLLALAESESAVVTGAVFAAGTLPNLLYLPAGLVVDRFDERRTMQVSLAVRLAVAVAMVCVTAAGRLHVSMLLCAAALSGICTTFYNVAETKTVPRLVPVSHRKRAAATNELRGNLSSLVGRLLGGALAVPGRSTMPFAIDAALSTATLATLFTIRSRLKRTTTGERPQGLRGLGPDFTESAVWLWRRLFLRTVLITCTLTNALFSVMVLILMVRTRDQGEGSWLIGLILGAPALGGFIAACYTAKPRFGWLRELMPCPREPSTAHPEPAPAPATETETETEPVSQHHRLRFLSSHPLRMVSICLGSWLVLTSAIPLTGNPWIWLIAWGGVGFVGTLMNIALNGYQSVYTPEAMRGRVNGVVRFCTMGGTSIGTVVGGPLVFWIGATAVAWCVPGAIAILAAVLWGAWKYRVRRPRDRALPSPPVSDSPDPPDDAECGEAPRSRQDSVLPAGAAAP</sequence>
<dbReference type="InterPro" id="IPR036259">
    <property type="entry name" value="MFS_trans_sf"/>
</dbReference>
<feature type="transmembrane region" description="Helical" evidence="7">
    <location>
        <begin position="20"/>
        <end position="44"/>
    </location>
</feature>
<protein>
    <submittedName>
        <fullName evidence="8">MFS transporter</fullName>
    </submittedName>
</protein>
<feature type="transmembrane region" description="Helical" evidence="7">
    <location>
        <begin position="361"/>
        <end position="380"/>
    </location>
</feature>
<gene>
    <name evidence="8" type="ORF">ACFPZN_29960</name>
</gene>
<feature type="transmembrane region" description="Helical" evidence="7">
    <location>
        <begin position="400"/>
        <end position="421"/>
    </location>
</feature>